<keyword evidence="2" id="KW-0472">Membrane</keyword>
<protein>
    <recommendedName>
        <fullName evidence="3">VTT domain-containing protein</fullName>
    </recommendedName>
</protein>
<dbReference type="RefSeq" id="WP_009335899.1">
    <property type="nucleotide sequence ID" value="NZ_CP015506.1"/>
</dbReference>
<dbReference type="GO" id="GO:0005886">
    <property type="term" value="C:plasma membrane"/>
    <property type="evidence" value="ECO:0007669"/>
    <property type="project" value="TreeGrafter"/>
</dbReference>
<dbReference type="Pfam" id="PF09335">
    <property type="entry name" value="VTT_dom"/>
    <property type="match status" value="1"/>
</dbReference>
<sequence length="195" mass="22032">MSTETIIEFISSYGYWIIFLFLFFGIVGIPAPEESLLFLIGVLIGNHQLSFAESAVCAEAGVLLGMLSAYWIGKKAGTPFLKKYGRYIGITEQRWNTAQKKYMENHRFMIFAGFYMPGIRQISPYFAGISKVPFHQYLLYSAAGSLSWVLPIIAAGYFAGSLFDINPEYVPYLGGLLLVIFAIYMLFKYEKNKSK</sequence>
<evidence type="ECO:0000256" key="2">
    <source>
        <dbReference type="SAM" id="Phobius"/>
    </source>
</evidence>
<keyword evidence="2" id="KW-0812">Transmembrane</keyword>
<feature type="transmembrane region" description="Helical" evidence="2">
    <location>
        <begin position="51"/>
        <end position="73"/>
    </location>
</feature>
<organism evidence="4 5">
    <name type="scientific">Cytobacillus oceanisediminis 2691</name>
    <dbReference type="NCBI Taxonomy" id="1196031"/>
    <lineage>
        <taxon>Bacteria</taxon>
        <taxon>Bacillati</taxon>
        <taxon>Bacillota</taxon>
        <taxon>Bacilli</taxon>
        <taxon>Bacillales</taxon>
        <taxon>Bacillaceae</taxon>
        <taxon>Cytobacillus</taxon>
    </lineage>
</organism>
<feature type="transmembrane region" description="Helical" evidence="2">
    <location>
        <begin position="137"/>
        <end position="163"/>
    </location>
</feature>
<evidence type="ECO:0000313" key="4">
    <source>
        <dbReference type="EMBL" id="AND38021.1"/>
    </source>
</evidence>
<dbReference type="EMBL" id="CP015506">
    <property type="protein sequence ID" value="AND38021.1"/>
    <property type="molecule type" value="Genomic_DNA"/>
</dbReference>
<dbReference type="KEGG" id="bon:A361_02295"/>
<evidence type="ECO:0000259" key="3">
    <source>
        <dbReference type="Pfam" id="PF09335"/>
    </source>
</evidence>
<dbReference type="STRING" id="1196031.A361_02295"/>
<proteinExistence type="inferred from homology"/>
<feature type="transmembrane region" description="Helical" evidence="2">
    <location>
        <begin position="12"/>
        <end position="31"/>
    </location>
</feature>
<dbReference type="PANTHER" id="PTHR42709">
    <property type="entry name" value="ALKALINE PHOSPHATASE LIKE PROTEIN"/>
    <property type="match status" value="1"/>
</dbReference>
<dbReference type="InterPro" id="IPR032816">
    <property type="entry name" value="VTT_dom"/>
</dbReference>
<dbReference type="Proteomes" id="UP000077856">
    <property type="component" value="Chromosome"/>
</dbReference>
<dbReference type="eggNOG" id="COG0586">
    <property type="taxonomic scope" value="Bacteria"/>
</dbReference>
<accession>A0A169FDT5</accession>
<evidence type="ECO:0000313" key="5">
    <source>
        <dbReference type="Proteomes" id="UP000077856"/>
    </source>
</evidence>
<evidence type="ECO:0000256" key="1">
    <source>
        <dbReference type="ARBA" id="ARBA00010792"/>
    </source>
</evidence>
<dbReference type="PANTHER" id="PTHR42709:SF9">
    <property type="entry name" value="ALKALINE PHOSPHATASE LIKE PROTEIN"/>
    <property type="match status" value="1"/>
</dbReference>
<name>A0A169FDT5_9BACI</name>
<reference evidence="4 5" key="1">
    <citation type="submission" date="2016-04" db="EMBL/GenBank/DDBJ databases">
        <title>Complete genome sequence of Bacillus oceanisediminis strain 2691.</title>
        <authorList>
            <person name="Jeong H."/>
            <person name="Kim H.J."/>
            <person name="Lee D.-W."/>
        </authorList>
    </citation>
    <scope>NUCLEOTIDE SEQUENCE [LARGE SCALE GENOMIC DNA]</scope>
    <source>
        <strain evidence="4 5">2691</strain>
    </source>
</reference>
<dbReference type="InterPro" id="IPR051311">
    <property type="entry name" value="DedA_domain"/>
</dbReference>
<feature type="transmembrane region" description="Helical" evidence="2">
    <location>
        <begin position="169"/>
        <end position="187"/>
    </location>
</feature>
<feature type="domain" description="VTT" evidence="3">
    <location>
        <begin position="32"/>
        <end position="157"/>
    </location>
</feature>
<gene>
    <name evidence="4" type="ORF">A361_02295</name>
</gene>
<comment type="similarity">
    <text evidence="1">Belongs to the DedA family.</text>
</comment>
<keyword evidence="2" id="KW-1133">Transmembrane helix</keyword>
<dbReference type="AlphaFoldDB" id="A0A169FDT5"/>